<reference evidence="2" key="1">
    <citation type="submission" date="2018-02" db="EMBL/GenBank/DDBJ databases">
        <authorList>
            <person name="Cohen D.B."/>
            <person name="Kent A.D."/>
        </authorList>
    </citation>
    <scope>NUCLEOTIDE SEQUENCE</scope>
</reference>
<organism evidence="2">
    <name type="scientific">Fagus sylvatica</name>
    <name type="common">Beechnut</name>
    <dbReference type="NCBI Taxonomy" id="28930"/>
    <lineage>
        <taxon>Eukaryota</taxon>
        <taxon>Viridiplantae</taxon>
        <taxon>Streptophyta</taxon>
        <taxon>Embryophyta</taxon>
        <taxon>Tracheophyta</taxon>
        <taxon>Spermatophyta</taxon>
        <taxon>Magnoliopsida</taxon>
        <taxon>eudicotyledons</taxon>
        <taxon>Gunneridae</taxon>
        <taxon>Pentapetalae</taxon>
        <taxon>rosids</taxon>
        <taxon>fabids</taxon>
        <taxon>Fagales</taxon>
        <taxon>Fagaceae</taxon>
        <taxon>Fagus</taxon>
    </lineage>
</organism>
<keyword evidence="1" id="KW-0732">Signal</keyword>
<dbReference type="EMBL" id="OIVN01004161">
    <property type="protein sequence ID" value="SPD15802.1"/>
    <property type="molecule type" value="Genomic_DNA"/>
</dbReference>
<proteinExistence type="predicted"/>
<dbReference type="InterPro" id="IPR040361">
    <property type="entry name" value="TPD1"/>
</dbReference>
<protein>
    <submittedName>
        <fullName evidence="2">Uncharacterized protein</fullName>
    </submittedName>
</protein>
<name>A0A2N9HTY0_FAGSY</name>
<evidence type="ECO:0000313" key="2">
    <source>
        <dbReference type="EMBL" id="SPD15802.1"/>
    </source>
</evidence>
<accession>A0A2N9HTY0</accession>
<gene>
    <name evidence="2" type="ORF">FSB_LOCUS43684</name>
</gene>
<dbReference type="PANTHER" id="PTHR33184">
    <property type="entry name" value="PROTEIN TAPETUM DETERMINANT 1-LIKE-RELATED"/>
    <property type="match status" value="1"/>
</dbReference>
<dbReference type="Pfam" id="PF24068">
    <property type="entry name" value="TPD1_C"/>
    <property type="match status" value="1"/>
</dbReference>
<dbReference type="AlphaFoldDB" id="A0A2N9HTY0"/>
<dbReference type="PANTHER" id="PTHR33184:SF67">
    <property type="entry name" value="PROTEIN TAPETUM DETERMINANT 1"/>
    <property type="match status" value="1"/>
</dbReference>
<sequence length="111" mass="11974">MVEPNRILAEECSNSDIAVSQGATELLPNHIPTYTVEITNVCATGCSISGIHLKCGMFSSSTLIDPKIFKRFAVDDCLVNDGQALAPGQIISFKYANTFSYPLSIRSVVCN</sequence>
<evidence type="ECO:0000256" key="1">
    <source>
        <dbReference type="ARBA" id="ARBA00022729"/>
    </source>
</evidence>
<dbReference type="GO" id="GO:0001709">
    <property type="term" value="P:cell fate determination"/>
    <property type="evidence" value="ECO:0007669"/>
    <property type="project" value="TreeGrafter"/>
</dbReference>